<dbReference type="AlphaFoldDB" id="A0A4P8IGZ7"/>
<keyword evidence="4" id="KW-0804">Transcription</keyword>
<feature type="domain" description="Sugar-binding" evidence="5">
    <location>
        <begin position="68"/>
        <end position="315"/>
    </location>
</feature>
<name>A0A4P8IGZ7_9FIRM</name>
<dbReference type="OrthoDB" id="58802at2"/>
<evidence type="ECO:0000313" key="7">
    <source>
        <dbReference type="Proteomes" id="UP000298653"/>
    </source>
</evidence>
<dbReference type="Pfam" id="PF04198">
    <property type="entry name" value="Sugar-bind"/>
    <property type="match status" value="1"/>
</dbReference>
<dbReference type="SUPFAM" id="SSF46785">
    <property type="entry name" value="Winged helix' DNA-binding domain"/>
    <property type="match status" value="1"/>
</dbReference>
<proteinExistence type="inferred from homology"/>
<dbReference type="Gene3D" id="1.10.10.60">
    <property type="entry name" value="Homeodomain-like"/>
    <property type="match status" value="1"/>
</dbReference>
<accession>A0A4P8IGZ7</accession>
<reference evidence="6 7" key="1">
    <citation type="submission" date="2019-05" db="EMBL/GenBank/DDBJ databases">
        <title>Complete genome sequencing of Anaerostipes rhamnosivorans.</title>
        <authorList>
            <person name="Bui T.P.N."/>
            <person name="de Vos W.M."/>
        </authorList>
    </citation>
    <scope>NUCLEOTIDE SEQUENCE [LARGE SCALE GENOMIC DNA]</scope>
    <source>
        <strain evidence="6 7">1y2</strain>
    </source>
</reference>
<evidence type="ECO:0000256" key="3">
    <source>
        <dbReference type="ARBA" id="ARBA00023125"/>
    </source>
</evidence>
<dbReference type="GO" id="GO:0030246">
    <property type="term" value="F:carbohydrate binding"/>
    <property type="evidence" value="ECO:0007669"/>
    <property type="project" value="InterPro"/>
</dbReference>
<dbReference type="KEGG" id="arf:AR1Y2_2787"/>
<dbReference type="Gene3D" id="3.40.50.1360">
    <property type="match status" value="1"/>
</dbReference>
<dbReference type="PANTHER" id="PTHR34294:SF1">
    <property type="entry name" value="TRANSCRIPTIONAL REGULATOR LSRR"/>
    <property type="match status" value="1"/>
</dbReference>
<evidence type="ECO:0000256" key="4">
    <source>
        <dbReference type="ARBA" id="ARBA00023163"/>
    </source>
</evidence>
<keyword evidence="2" id="KW-0805">Transcription regulation</keyword>
<organism evidence="6 7">
    <name type="scientific">Anaerostipes rhamnosivorans</name>
    <dbReference type="NCBI Taxonomy" id="1229621"/>
    <lineage>
        <taxon>Bacteria</taxon>
        <taxon>Bacillati</taxon>
        <taxon>Bacillota</taxon>
        <taxon>Clostridia</taxon>
        <taxon>Lachnospirales</taxon>
        <taxon>Lachnospiraceae</taxon>
        <taxon>Anaerostipes</taxon>
    </lineage>
</organism>
<evidence type="ECO:0000256" key="2">
    <source>
        <dbReference type="ARBA" id="ARBA00023015"/>
    </source>
</evidence>
<dbReference type="EMBL" id="CP040058">
    <property type="protein sequence ID" value="QCP36241.1"/>
    <property type="molecule type" value="Genomic_DNA"/>
</dbReference>
<gene>
    <name evidence="6" type="ORF">AR1Y2_2787</name>
</gene>
<dbReference type="GO" id="GO:0003677">
    <property type="term" value="F:DNA binding"/>
    <property type="evidence" value="ECO:0007669"/>
    <property type="project" value="UniProtKB-KW"/>
</dbReference>
<dbReference type="RefSeq" id="WP_137329500.1">
    <property type="nucleotide sequence ID" value="NZ_CP040058.1"/>
</dbReference>
<dbReference type="InterPro" id="IPR007324">
    <property type="entry name" value="Sugar-bd_dom_put"/>
</dbReference>
<protein>
    <submittedName>
        <fullName evidence="6">Transcriptional regulator, MerR family</fullName>
    </submittedName>
</protein>
<sequence length="320" mass="36067">MKEYDSLNDSEKRNMLASVANLYYNAEMTQNQIAERFFTSRSKISRMLKEARQLGIVEITIKEPWDRNTVLEQKLMKQFCLKDIRVIIPKESNDTLILQKLGEVAAYYLDSQIDEDTVLGMSWGNTMYHTVKAVKTSKNISLTVVPIMGAASVGKPERDALDLSKELAHAYGGDYHYIYAPLFVNSSDIRDSLEEDPNIKETLTIAKRANIILTSVGSIVYKSWKSYLSTKDLYYLEKNGAIGHIGGHFYNQDGIEVETPFVKRMIGLSLEDIKKAENVICVAGLEMKAEAILGAVRGGYIDTLITDENAARKMIELIQQ</sequence>
<dbReference type="InterPro" id="IPR037171">
    <property type="entry name" value="NagB/RpiA_transferase-like"/>
</dbReference>
<dbReference type="InterPro" id="IPR036390">
    <property type="entry name" value="WH_DNA-bd_sf"/>
</dbReference>
<comment type="similarity">
    <text evidence="1">Belongs to the SorC transcriptional regulatory family.</text>
</comment>
<evidence type="ECO:0000256" key="1">
    <source>
        <dbReference type="ARBA" id="ARBA00010466"/>
    </source>
</evidence>
<dbReference type="PANTHER" id="PTHR34294">
    <property type="entry name" value="TRANSCRIPTIONAL REGULATOR-RELATED"/>
    <property type="match status" value="1"/>
</dbReference>
<evidence type="ECO:0000313" key="6">
    <source>
        <dbReference type="EMBL" id="QCP36241.1"/>
    </source>
</evidence>
<keyword evidence="7" id="KW-1185">Reference proteome</keyword>
<dbReference type="SUPFAM" id="SSF100950">
    <property type="entry name" value="NagB/RpiA/CoA transferase-like"/>
    <property type="match status" value="1"/>
</dbReference>
<dbReference type="Proteomes" id="UP000298653">
    <property type="component" value="Chromosome"/>
</dbReference>
<keyword evidence="3" id="KW-0238">DNA-binding</keyword>
<evidence type="ECO:0000259" key="5">
    <source>
        <dbReference type="Pfam" id="PF04198"/>
    </source>
</evidence>
<dbReference type="InterPro" id="IPR051054">
    <property type="entry name" value="SorC_transcr_regulators"/>
</dbReference>